<keyword evidence="1" id="KW-0812">Transmembrane</keyword>
<feature type="transmembrane region" description="Helical" evidence="1">
    <location>
        <begin position="88"/>
        <end position="112"/>
    </location>
</feature>
<proteinExistence type="predicted"/>
<accession>A0ABY9HCQ1</accession>
<dbReference type="Proteomes" id="UP001239522">
    <property type="component" value="Chromosome"/>
</dbReference>
<evidence type="ECO:0008006" key="4">
    <source>
        <dbReference type="Google" id="ProtNLM"/>
    </source>
</evidence>
<feature type="transmembrane region" description="Helical" evidence="1">
    <location>
        <begin position="145"/>
        <end position="169"/>
    </location>
</feature>
<feature type="transmembrane region" description="Helical" evidence="1">
    <location>
        <begin position="181"/>
        <end position="203"/>
    </location>
</feature>
<dbReference type="RefSeq" id="WP_306051172.1">
    <property type="nucleotide sequence ID" value="NZ_CP120997.1"/>
</dbReference>
<protein>
    <recommendedName>
        <fullName evidence="4">YrhK domain-containing protein</fullName>
    </recommendedName>
</protein>
<feature type="transmembrane region" description="Helical" evidence="1">
    <location>
        <begin position="215"/>
        <end position="239"/>
    </location>
</feature>
<organism evidence="2 3">
    <name type="scientific">Streptomyces castrisilvae</name>
    <dbReference type="NCBI Taxonomy" id="3033811"/>
    <lineage>
        <taxon>Bacteria</taxon>
        <taxon>Bacillati</taxon>
        <taxon>Actinomycetota</taxon>
        <taxon>Actinomycetes</taxon>
        <taxon>Kitasatosporales</taxon>
        <taxon>Streptomycetaceae</taxon>
        <taxon>Streptomyces</taxon>
    </lineage>
</organism>
<feature type="transmembrane region" description="Helical" evidence="1">
    <location>
        <begin position="60"/>
        <end position="82"/>
    </location>
</feature>
<evidence type="ECO:0000256" key="1">
    <source>
        <dbReference type="SAM" id="Phobius"/>
    </source>
</evidence>
<keyword evidence="3" id="KW-1185">Reference proteome</keyword>
<evidence type="ECO:0000313" key="2">
    <source>
        <dbReference type="EMBL" id="WLQ32287.1"/>
    </source>
</evidence>
<keyword evidence="1" id="KW-0472">Membrane</keyword>
<feature type="transmembrane region" description="Helical" evidence="1">
    <location>
        <begin position="251"/>
        <end position="272"/>
    </location>
</feature>
<sequence length="286" mass="30334">MVAKEPHVRRTSLAGAFAPQLAWDTPRHARKRGFVVVGATQQGQPLLHTGPEHLRRRLRLLNVVVSLSFTAGGALFMAGALFSQTRALAPLTCGVIYLLGGVVFVAGGWASFLQAVNARDLTGASAPGEAAVRAWRWWSYDPLSIGWLATFALLAGTVVFGVGLADAFLRHLSSAQSDRLVWAPDAIGCTLFLISGHLSLIEVCRGRARLLPHDLGWWIVVVNQTGSVLFAVSAAGAYVCHATDRAIDAGVANWASAVGSACFCAAGIAQAFERPAAPVRSGRRTR</sequence>
<name>A0ABY9HCQ1_9ACTN</name>
<reference evidence="2 3" key="1">
    <citation type="submission" date="2023-03" db="EMBL/GenBank/DDBJ databases">
        <title>Isolation and description of six Streptomyces strains from soil environments, able to metabolize different microbial glucans.</title>
        <authorList>
            <person name="Widen T."/>
            <person name="Larsbrink J."/>
        </authorList>
    </citation>
    <scope>NUCLEOTIDE SEQUENCE [LARGE SCALE GENOMIC DNA]</scope>
    <source>
        <strain evidence="2 3">Mut1</strain>
    </source>
</reference>
<dbReference type="EMBL" id="CP120997">
    <property type="protein sequence ID" value="WLQ32287.1"/>
    <property type="molecule type" value="Genomic_DNA"/>
</dbReference>
<gene>
    <name evidence="2" type="ORF">P8A18_01970</name>
</gene>
<keyword evidence="1" id="KW-1133">Transmembrane helix</keyword>
<evidence type="ECO:0000313" key="3">
    <source>
        <dbReference type="Proteomes" id="UP001239522"/>
    </source>
</evidence>